<sequence>MTPASPFFPISAFPFAAVDLVSSPAKLDVAVLP</sequence>
<protein>
    <submittedName>
        <fullName evidence="1">Uncharacterized protein</fullName>
    </submittedName>
</protein>
<proteinExistence type="predicted"/>
<accession>A0AAV5KK52</accession>
<dbReference type="AlphaFoldDB" id="A0AAV5KK52"/>
<gene>
    <name evidence="1" type="ORF">SLEP1_g34440</name>
</gene>
<evidence type="ECO:0000313" key="2">
    <source>
        <dbReference type="Proteomes" id="UP001054252"/>
    </source>
</evidence>
<evidence type="ECO:0000313" key="1">
    <source>
        <dbReference type="EMBL" id="GKV24899.1"/>
    </source>
</evidence>
<comment type="caution">
    <text evidence="1">The sequence shown here is derived from an EMBL/GenBank/DDBJ whole genome shotgun (WGS) entry which is preliminary data.</text>
</comment>
<keyword evidence="2" id="KW-1185">Reference proteome</keyword>
<dbReference type="EMBL" id="BPVZ01000067">
    <property type="protein sequence ID" value="GKV24899.1"/>
    <property type="molecule type" value="Genomic_DNA"/>
</dbReference>
<organism evidence="1 2">
    <name type="scientific">Rubroshorea leprosula</name>
    <dbReference type="NCBI Taxonomy" id="152421"/>
    <lineage>
        <taxon>Eukaryota</taxon>
        <taxon>Viridiplantae</taxon>
        <taxon>Streptophyta</taxon>
        <taxon>Embryophyta</taxon>
        <taxon>Tracheophyta</taxon>
        <taxon>Spermatophyta</taxon>
        <taxon>Magnoliopsida</taxon>
        <taxon>eudicotyledons</taxon>
        <taxon>Gunneridae</taxon>
        <taxon>Pentapetalae</taxon>
        <taxon>rosids</taxon>
        <taxon>malvids</taxon>
        <taxon>Malvales</taxon>
        <taxon>Dipterocarpaceae</taxon>
        <taxon>Rubroshorea</taxon>
    </lineage>
</organism>
<dbReference type="Proteomes" id="UP001054252">
    <property type="component" value="Unassembled WGS sequence"/>
</dbReference>
<name>A0AAV5KK52_9ROSI</name>
<reference evidence="1 2" key="1">
    <citation type="journal article" date="2021" name="Commun. Biol.">
        <title>The genome of Shorea leprosula (Dipterocarpaceae) highlights the ecological relevance of drought in aseasonal tropical rainforests.</title>
        <authorList>
            <person name="Ng K.K.S."/>
            <person name="Kobayashi M.J."/>
            <person name="Fawcett J.A."/>
            <person name="Hatakeyama M."/>
            <person name="Paape T."/>
            <person name="Ng C.H."/>
            <person name="Ang C.C."/>
            <person name="Tnah L.H."/>
            <person name="Lee C.T."/>
            <person name="Nishiyama T."/>
            <person name="Sese J."/>
            <person name="O'Brien M.J."/>
            <person name="Copetti D."/>
            <person name="Mohd Noor M.I."/>
            <person name="Ong R.C."/>
            <person name="Putra M."/>
            <person name="Sireger I.Z."/>
            <person name="Indrioko S."/>
            <person name="Kosugi Y."/>
            <person name="Izuno A."/>
            <person name="Isagi Y."/>
            <person name="Lee S.L."/>
            <person name="Shimizu K.K."/>
        </authorList>
    </citation>
    <scope>NUCLEOTIDE SEQUENCE [LARGE SCALE GENOMIC DNA]</scope>
    <source>
        <strain evidence="1">214</strain>
    </source>
</reference>